<name>A0AAN4Z0X3_9BILA</name>
<keyword evidence="4" id="KW-1185">Reference proteome</keyword>
<evidence type="ECO:0000313" key="4">
    <source>
        <dbReference type="Proteomes" id="UP001328107"/>
    </source>
</evidence>
<dbReference type="PROSITE" id="PS00028">
    <property type="entry name" value="ZINC_FINGER_C2H2_1"/>
    <property type="match status" value="2"/>
</dbReference>
<dbReference type="AlphaFoldDB" id="A0AAN4Z0X3"/>
<dbReference type="InterPro" id="IPR013087">
    <property type="entry name" value="Znf_C2H2_type"/>
</dbReference>
<organism evidence="3 4">
    <name type="scientific">Pristionchus mayeri</name>
    <dbReference type="NCBI Taxonomy" id="1317129"/>
    <lineage>
        <taxon>Eukaryota</taxon>
        <taxon>Metazoa</taxon>
        <taxon>Ecdysozoa</taxon>
        <taxon>Nematoda</taxon>
        <taxon>Chromadorea</taxon>
        <taxon>Rhabditida</taxon>
        <taxon>Rhabditina</taxon>
        <taxon>Diplogasteromorpha</taxon>
        <taxon>Diplogasteroidea</taxon>
        <taxon>Neodiplogasteridae</taxon>
        <taxon>Pristionchus</taxon>
    </lineage>
</organism>
<feature type="domain" description="C2H2-type" evidence="2">
    <location>
        <begin position="515"/>
        <end position="537"/>
    </location>
</feature>
<dbReference type="EMBL" id="BTRK01000001">
    <property type="protein sequence ID" value="GMR31988.1"/>
    <property type="molecule type" value="Genomic_DNA"/>
</dbReference>
<dbReference type="InterPro" id="IPR036236">
    <property type="entry name" value="Znf_C2H2_sf"/>
</dbReference>
<protein>
    <recommendedName>
        <fullName evidence="2">C2H2-type domain-containing protein</fullName>
    </recommendedName>
</protein>
<feature type="region of interest" description="Disordered" evidence="1">
    <location>
        <begin position="328"/>
        <end position="348"/>
    </location>
</feature>
<feature type="domain" description="C2H2-type" evidence="2">
    <location>
        <begin position="381"/>
        <end position="403"/>
    </location>
</feature>
<gene>
    <name evidence="3" type="ORF">PMAYCL1PPCAC_02183</name>
</gene>
<evidence type="ECO:0000259" key="2">
    <source>
        <dbReference type="PROSITE" id="PS00028"/>
    </source>
</evidence>
<evidence type="ECO:0000256" key="1">
    <source>
        <dbReference type="SAM" id="MobiDB-lite"/>
    </source>
</evidence>
<accession>A0AAN4Z0X3</accession>
<dbReference type="Proteomes" id="UP001328107">
    <property type="component" value="Unassembled WGS sequence"/>
</dbReference>
<feature type="region of interest" description="Disordered" evidence="1">
    <location>
        <begin position="112"/>
        <end position="138"/>
    </location>
</feature>
<comment type="caution">
    <text evidence="3">The sequence shown here is derived from an EMBL/GenBank/DDBJ whole genome shotgun (WGS) entry which is preliminary data.</text>
</comment>
<evidence type="ECO:0000313" key="3">
    <source>
        <dbReference type="EMBL" id="GMR31988.1"/>
    </source>
</evidence>
<dbReference type="SUPFAM" id="SSF57667">
    <property type="entry name" value="beta-beta-alpha zinc fingers"/>
    <property type="match status" value="1"/>
</dbReference>
<sequence length="563" mass="65938">MVSSFFFRDGKEVKGPFGENEVLDKYRMAEFSSDVQFQIRLSESEEEGVAPFISLSDLIRENGHKNPFRKDEHLEKIIEEKEKEVERLTEILAKKSVLEKRIEDIEKRMEELRKRRETSESKSNGSKESRIEDARKKKQMEIESSKAFPLCSDCDLVVCSYRQLQSHLTRSSCRSPHPYPIEFHGDQERWKKEDEQRLAAGQRIYKRMSPEGVGSARPQIEFVDELHLRIKKKMKLEGNLEGTRAWIKSKEAVKVKDRFLKHLREAEGNLVCTRCKVASRSHCHFILHLCTYEHRLKVKGSPMEELSLLIGHFHKKEFLQVPDPSELDEDLEVNSDSSAPPPIPLGATPASTRIETCSEEELASQKQSLILDWANREAMYCLNCGIMFSSYKQWLLHMHTEEHEEKAQTKNGDGPFNHLFDQELQKWRWEDRIKLSAGKSLYESMSEEERKGAVPREEFIEEMGKELQERVNEVDDGSFYGYLPVARYLRGNEGKRMMDRLEEHLRQAKIRRFVCRPCKVAFDETEKYFVHCQMAKHLLLVHSTHHKFISTLIGQHKKDLYFK</sequence>
<reference evidence="4" key="1">
    <citation type="submission" date="2022-10" db="EMBL/GenBank/DDBJ databases">
        <title>Genome assembly of Pristionchus species.</title>
        <authorList>
            <person name="Yoshida K."/>
            <person name="Sommer R.J."/>
        </authorList>
    </citation>
    <scope>NUCLEOTIDE SEQUENCE [LARGE SCALE GENOMIC DNA]</scope>
    <source>
        <strain evidence="4">RS5460</strain>
    </source>
</reference>
<proteinExistence type="predicted"/>